<evidence type="ECO:0000313" key="5">
    <source>
        <dbReference type="Proteomes" id="UP001282474"/>
    </source>
</evidence>
<dbReference type="GeneID" id="79934406"/>
<comment type="caution">
    <text evidence="2">The sequence shown here is derived from an EMBL/GenBank/DDBJ whole genome shotgun (WGS) entry which is preliminary data.</text>
</comment>
<dbReference type="InterPro" id="IPR035183">
    <property type="entry name" value="DUF5304"/>
</dbReference>
<proteinExistence type="predicted"/>
<accession>A0A927LDH4</accession>
<dbReference type="EMBL" id="JARAWJ010000001">
    <property type="protein sequence ID" value="MDX3035647.1"/>
    <property type="molecule type" value="Genomic_DNA"/>
</dbReference>
<evidence type="ECO:0000256" key="1">
    <source>
        <dbReference type="SAM" id="MobiDB-lite"/>
    </source>
</evidence>
<dbReference type="EMBL" id="JACYXT010000031">
    <property type="protein sequence ID" value="MBD9729753.1"/>
    <property type="molecule type" value="Genomic_DNA"/>
</dbReference>
<dbReference type="RefSeq" id="WP_045555352.1">
    <property type="nucleotide sequence ID" value="NZ_CP119182.1"/>
</dbReference>
<dbReference type="Proteomes" id="UP001282474">
    <property type="component" value="Unassembled WGS sequence"/>
</dbReference>
<dbReference type="Pfam" id="PF17230">
    <property type="entry name" value="DUF5304"/>
    <property type="match status" value="1"/>
</dbReference>
<reference evidence="2" key="1">
    <citation type="submission" date="2020-09" db="EMBL/GenBank/DDBJ databases">
        <title>Streptomyces canutascabiei sp. nov., which causes potato common scab and is distributed across the world.</title>
        <authorList>
            <person name="Nguyen H.P."/>
            <person name="Weisberg A.J."/>
            <person name="Chang J.H."/>
            <person name="Clarke C.R."/>
        </authorList>
    </citation>
    <scope>NUCLEOTIDE SEQUENCE</scope>
    <source>
        <strain evidence="2">ID-01-6.2a</strain>
    </source>
</reference>
<sequence length="179" mass="19338">MSEERPPSDAAREDAAARRDAAEEVRTAEQGRESDRVRATDADAWATACEEDLIAEKARRRARYGPPPGSAAEELRKLVDTVADKLSGLQSPLLGAVAGGAAQQMVDQVVRQAKAAVEPVIERNPDVFDHLAAAGGELLAAYRSAVEAQERRWTNRDTGHQQGRDQGDDQGPGERIDLD</sequence>
<evidence type="ECO:0000313" key="2">
    <source>
        <dbReference type="EMBL" id="MBD9729753.1"/>
    </source>
</evidence>
<organism evidence="2 4">
    <name type="scientific">Streptomyces caniscabiei</name>
    <dbReference type="NCBI Taxonomy" id="2746961"/>
    <lineage>
        <taxon>Bacteria</taxon>
        <taxon>Bacillati</taxon>
        <taxon>Actinomycetota</taxon>
        <taxon>Actinomycetes</taxon>
        <taxon>Kitasatosporales</taxon>
        <taxon>Streptomycetaceae</taxon>
        <taxon>Streptomyces</taxon>
    </lineage>
</organism>
<name>A0A927LDH4_9ACTN</name>
<evidence type="ECO:0000313" key="3">
    <source>
        <dbReference type="EMBL" id="MDX3035647.1"/>
    </source>
</evidence>
<keyword evidence="5" id="KW-1185">Reference proteome</keyword>
<protein>
    <submittedName>
        <fullName evidence="2">DUF5304 domain-containing protein</fullName>
    </submittedName>
</protein>
<feature type="region of interest" description="Disordered" evidence="1">
    <location>
        <begin position="149"/>
        <end position="179"/>
    </location>
</feature>
<feature type="region of interest" description="Disordered" evidence="1">
    <location>
        <begin position="1"/>
        <end position="41"/>
    </location>
</feature>
<evidence type="ECO:0000313" key="4">
    <source>
        <dbReference type="Proteomes" id="UP000661025"/>
    </source>
</evidence>
<dbReference type="AlphaFoldDB" id="A0A927LDH4"/>
<reference evidence="3 5" key="2">
    <citation type="journal article" date="2023" name="Microb. Genom.">
        <title>Mesoterricola silvestris gen. nov., sp. nov., Mesoterricola sediminis sp. nov., Geothrix oryzae sp. nov., Geothrix edaphica sp. nov., Geothrix rubra sp. nov., and Geothrix limicola sp. nov., six novel members of Acidobacteriota isolated from soils.</title>
        <authorList>
            <person name="Weisberg A.J."/>
            <person name="Pearce E."/>
            <person name="Kramer C.G."/>
            <person name="Chang J.H."/>
            <person name="Clarke C.R."/>
        </authorList>
    </citation>
    <scope>NUCLEOTIDE SEQUENCE [LARGE SCALE GENOMIC DNA]</scope>
    <source>
        <strain evidence="3 5">NE20-4-1</strain>
    </source>
</reference>
<dbReference type="Proteomes" id="UP000661025">
    <property type="component" value="Unassembled WGS sequence"/>
</dbReference>
<gene>
    <name evidence="2" type="ORF">IHE70_42600</name>
    <name evidence="3" type="ORF">PV383_00485</name>
</gene>